<proteinExistence type="predicted"/>
<evidence type="ECO:0000313" key="2">
    <source>
        <dbReference type="Proteomes" id="UP000265520"/>
    </source>
</evidence>
<accession>A0A392WA33</accession>
<evidence type="ECO:0000313" key="1">
    <source>
        <dbReference type="EMBL" id="MCI96602.1"/>
    </source>
</evidence>
<dbReference type="AlphaFoldDB" id="A0A392WA33"/>
<sequence length="32" mass="3446">YILVKAPSSLLIEHGTAARAQYSFAIVQPTSL</sequence>
<protein>
    <submittedName>
        <fullName evidence="1">Uncharacterized protein</fullName>
    </submittedName>
</protein>
<dbReference type="Proteomes" id="UP000265520">
    <property type="component" value="Unassembled WGS sequence"/>
</dbReference>
<keyword evidence="2" id="KW-1185">Reference proteome</keyword>
<organism evidence="1 2">
    <name type="scientific">Trifolium medium</name>
    <dbReference type="NCBI Taxonomy" id="97028"/>
    <lineage>
        <taxon>Eukaryota</taxon>
        <taxon>Viridiplantae</taxon>
        <taxon>Streptophyta</taxon>
        <taxon>Embryophyta</taxon>
        <taxon>Tracheophyta</taxon>
        <taxon>Spermatophyta</taxon>
        <taxon>Magnoliopsida</taxon>
        <taxon>eudicotyledons</taxon>
        <taxon>Gunneridae</taxon>
        <taxon>Pentapetalae</taxon>
        <taxon>rosids</taxon>
        <taxon>fabids</taxon>
        <taxon>Fabales</taxon>
        <taxon>Fabaceae</taxon>
        <taxon>Papilionoideae</taxon>
        <taxon>50 kb inversion clade</taxon>
        <taxon>NPAAA clade</taxon>
        <taxon>Hologalegina</taxon>
        <taxon>IRL clade</taxon>
        <taxon>Trifolieae</taxon>
        <taxon>Trifolium</taxon>
    </lineage>
</organism>
<dbReference type="EMBL" id="LXQA011419102">
    <property type="protein sequence ID" value="MCI96602.1"/>
    <property type="molecule type" value="Genomic_DNA"/>
</dbReference>
<comment type="caution">
    <text evidence="1">The sequence shown here is derived from an EMBL/GenBank/DDBJ whole genome shotgun (WGS) entry which is preliminary data.</text>
</comment>
<reference evidence="1 2" key="1">
    <citation type="journal article" date="2018" name="Front. Plant Sci.">
        <title>Red Clover (Trifolium pratense) and Zigzag Clover (T. medium) - A Picture of Genomic Similarities and Differences.</title>
        <authorList>
            <person name="Dluhosova J."/>
            <person name="Istvanek J."/>
            <person name="Nedelnik J."/>
            <person name="Repkova J."/>
        </authorList>
    </citation>
    <scope>NUCLEOTIDE SEQUENCE [LARGE SCALE GENOMIC DNA]</scope>
    <source>
        <strain evidence="2">cv. 10/8</strain>
        <tissue evidence="1">Leaf</tissue>
    </source>
</reference>
<feature type="non-terminal residue" evidence="1">
    <location>
        <position position="1"/>
    </location>
</feature>
<name>A0A392WA33_9FABA</name>